<proteinExistence type="predicted"/>
<protein>
    <submittedName>
        <fullName evidence="1">Uncharacterized protein</fullName>
    </submittedName>
</protein>
<accession>A0A0A9I396</accession>
<reference evidence="1" key="2">
    <citation type="journal article" date="2015" name="Data Brief">
        <title>Shoot transcriptome of the giant reed, Arundo donax.</title>
        <authorList>
            <person name="Barrero R.A."/>
            <person name="Guerrero F.D."/>
            <person name="Moolhuijzen P."/>
            <person name="Goolsby J.A."/>
            <person name="Tidwell J."/>
            <person name="Bellgard S.E."/>
            <person name="Bellgard M.I."/>
        </authorList>
    </citation>
    <scope>NUCLEOTIDE SEQUENCE</scope>
    <source>
        <tissue evidence="1">Shoot tissue taken approximately 20 cm above the soil surface</tissue>
    </source>
</reference>
<dbReference type="AlphaFoldDB" id="A0A0A9I396"/>
<sequence length="32" mass="3503">MTMGTTMTMAIALTILTANPPHFPLPPRSMQM</sequence>
<organism evidence="1">
    <name type="scientific">Arundo donax</name>
    <name type="common">Giant reed</name>
    <name type="synonym">Donax arundinaceus</name>
    <dbReference type="NCBI Taxonomy" id="35708"/>
    <lineage>
        <taxon>Eukaryota</taxon>
        <taxon>Viridiplantae</taxon>
        <taxon>Streptophyta</taxon>
        <taxon>Embryophyta</taxon>
        <taxon>Tracheophyta</taxon>
        <taxon>Spermatophyta</taxon>
        <taxon>Magnoliopsida</taxon>
        <taxon>Liliopsida</taxon>
        <taxon>Poales</taxon>
        <taxon>Poaceae</taxon>
        <taxon>PACMAD clade</taxon>
        <taxon>Arundinoideae</taxon>
        <taxon>Arundineae</taxon>
        <taxon>Arundo</taxon>
    </lineage>
</organism>
<evidence type="ECO:0000313" key="1">
    <source>
        <dbReference type="EMBL" id="JAE39608.1"/>
    </source>
</evidence>
<name>A0A0A9I396_ARUDO</name>
<reference evidence="1" key="1">
    <citation type="submission" date="2014-09" db="EMBL/GenBank/DDBJ databases">
        <authorList>
            <person name="Magalhaes I.L.F."/>
            <person name="Oliveira U."/>
            <person name="Santos F.R."/>
            <person name="Vidigal T.H.D.A."/>
            <person name="Brescovit A.D."/>
            <person name="Santos A.J."/>
        </authorList>
    </citation>
    <scope>NUCLEOTIDE SEQUENCE</scope>
    <source>
        <tissue evidence="1">Shoot tissue taken approximately 20 cm above the soil surface</tissue>
    </source>
</reference>
<dbReference type="EMBL" id="GBRH01158288">
    <property type="protein sequence ID" value="JAE39608.1"/>
    <property type="molecule type" value="Transcribed_RNA"/>
</dbReference>